<dbReference type="AlphaFoldDB" id="A0A1G2KV85"/>
<dbReference type="Gene3D" id="2.60.40.420">
    <property type="entry name" value="Cupredoxins - blue copper proteins"/>
    <property type="match status" value="1"/>
</dbReference>
<evidence type="ECO:0000313" key="4">
    <source>
        <dbReference type="Proteomes" id="UP000178510"/>
    </source>
</evidence>
<keyword evidence="1" id="KW-1133">Transmembrane helix</keyword>
<proteinExistence type="predicted"/>
<feature type="transmembrane region" description="Helical" evidence="1">
    <location>
        <begin position="7"/>
        <end position="26"/>
    </location>
</feature>
<reference evidence="3 4" key="1">
    <citation type="journal article" date="2016" name="Nat. Commun.">
        <title>Thousands of microbial genomes shed light on interconnected biogeochemical processes in an aquifer system.</title>
        <authorList>
            <person name="Anantharaman K."/>
            <person name="Brown C.T."/>
            <person name="Hug L.A."/>
            <person name="Sharon I."/>
            <person name="Castelle C.J."/>
            <person name="Probst A.J."/>
            <person name="Thomas B.C."/>
            <person name="Singh A."/>
            <person name="Wilkins M.J."/>
            <person name="Karaoz U."/>
            <person name="Brodie E.L."/>
            <person name="Williams K.H."/>
            <person name="Hubbard S.S."/>
            <person name="Banfield J.F."/>
        </authorList>
    </citation>
    <scope>NUCLEOTIDE SEQUENCE [LARGE SCALE GENOMIC DNA]</scope>
</reference>
<dbReference type="InterPro" id="IPR008972">
    <property type="entry name" value="Cupredoxin"/>
</dbReference>
<name>A0A1G2KV85_9BACT</name>
<sequence>MSTSKKIILFVVLAITILGGILVGTLSREKTASGDSTKIYSDFATITMVADGFSPAVITVRKGTRVTFINRDTLWRWPASDIHPSHDLYPQFDPKHPIEPGEEWSFVFEEKGEWGMHDHLAPYITGKVTVIRPTD</sequence>
<organism evidence="3 4">
    <name type="scientific">Candidatus Sungbacteria bacterium RIFCSPHIGHO2_02_FULL_52_23</name>
    <dbReference type="NCBI Taxonomy" id="1802274"/>
    <lineage>
        <taxon>Bacteria</taxon>
        <taxon>Candidatus Sungiibacteriota</taxon>
    </lineage>
</organism>
<dbReference type="EMBL" id="MHQM01000028">
    <property type="protein sequence ID" value="OHA03348.1"/>
    <property type="molecule type" value="Genomic_DNA"/>
</dbReference>
<dbReference type="Proteomes" id="UP000178510">
    <property type="component" value="Unassembled WGS sequence"/>
</dbReference>
<dbReference type="SUPFAM" id="SSF49503">
    <property type="entry name" value="Cupredoxins"/>
    <property type="match status" value="1"/>
</dbReference>
<evidence type="ECO:0000259" key="2">
    <source>
        <dbReference type="Pfam" id="PF13473"/>
    </source>
</evidence>
<protein>
    <recommendedName>
        <fullName evidence="2">EfeO-type cupredoxin-like domain-containing protein</fullName>
    </recommendedName>
</protein>
<dbReference type="InterPro" id="IPR028096">
    <property type="entry name" value="EfeO_Cupredoxin"/>
</dbReference>
<keyword evidence="1" id="KW-0812">Transmembrane</keyword>
<dbReference type="Pfam" id="PF13473">
    <property type="entry name" value="Cupredoxin_1"/>
    <property type="match status" value="1"/>
</dbReference>
<evidence type="ECO:0000313" key="3">
    <source>
        <dbReference type="EMBL" id="OHA03348.1"/>
    </source>
</evidence>
<comment type="caution">
    <text evidence="3">The sequence shown here is derived from an EMBL/GenBank/DDBJ whole genome shotgun (WGS) entry which is preliminary data.</text>
</comment>
<gene>
    <name evidence="3" type="ORF">A3J58_01255</name>
</gene>
<dbReference type="STRING" id="1802274.A3J58_01255"/>
<keyword evidence="1" id="KW-0472">Membrane</keyword>
<accession>A0A1G2KV85</accession>
<feature type="domain" description="EfeO-type cupredoxin-like" evidence="2">
    <location>
        <begin position="37"/>
        <end position="130"/>
    </location>
</feature>
<evidence type="ECO:0000256" key="1">
    <source>
        <dbReference type="SAM" id="Phobius"/>
    </source>
</evidence>